<evidence type="ECO:0000313" key="1">
    <source>
        <dbReference type="EMBL" id="OMG51671.1"/>
    </source>
</evidence>
<evidence type="ECO:0000313" key="2">
    <source>
        <dbReference type="Proteomes" id="UP000187526"/>
    </source>
</evidence>
<dbReference type="RefSeq" id="WP_076097525.1">
    <property type="nucleotide sequence ID" value="NZ_MTHD01000009.1"/>
</dbReference>
<dbReference type="AlphaFoldDB" id="A0A1R1HYX7"/>
<accession>A0A1R1HYX7</accession>
<proteinExistence type="predicted"/>
<gene>
    <name evidence="1" type="ORF">BJN45_17285</name>
</gene>
<organism evidence="1 2">
    <name type="scientific">Azonexus hydrophilus</name>
    <dbReference type="NCBI Taxonomy" id="418702"/>
    <lineage>
        <taxon>Bacteria</taxon>
        <taxon>Pseudomonadati</taxon>
        <taxon>Pseudomonadota</taxon>
        <taxon>Betaproteobacteria</taxon>
        <taxon>Rhodocyclales</taxon>
        <taxon>Azonexaceae</taxon>
        <taxon>Azonexus</taxon>
    </lineage>
</organism>
<keyword evidence="2" id="KW-1185">Reference proteome</keyword>
<reference evidence="1 2" key="1">
    <citation type="submission" date="2016-10" db="EMBL/GenBank/DDBJ databases">
        <title>Alkaliphiles isolated from bioreactors.</title>
        <authorList>
            <person name="Salah Z."/>
            <person name="Rout S.P."/>
            <person name="Humphreys P.N."/>
        </authorList>
    </citation>
    <scope>NUCLEOTIDE SEQUENCE [LARGE SCALE GENOMIC DNA]</scope>
    <source>
        <strain evidence="1 2">ZS02</strain>
    </source>
</reference>
<comment type="caution">
    <text evidence="1">The sequence shown here is derived from an EMBL/GenBank/DDBJ whole genome shotgun (WGS) entry which is preliminary data.</text>
</comment>
<dbReference type="Proteomes" id="UP000187526">
    <property type="component" value="Unassembled WGS sequence"/>
</dbReference>
<name>A0A1R1HYX7_9RHOO</name>
<dbReference type="STRING" id="418702.BJN45_17285"/>
<dbReference type="EMBL" id="MTHD01000009">
    <property type="protein sequence ID" value="OMG51671.1"/>
    <property type="molecule type" value="Genomic_DNA"/>
</dbReference>
<sequence length="64" mass="7002">MMAVAKKAAPKELLDSLLADYRKPEDLIGENGLLKQLTKLLVEKALEAAPTHLASSAFNFRYSA</sequence>
<protein>
    <recommendedName>
        <fullName evidence="3">Transposase</fullName>
    </recommendedName>
</protein>
<evidence type="ECO:0008006" key="3">
    <source>
        <dbReference type="Google" id="ProtNLM"/>
    </source>
</evidence>